<reference evidence="2" key="1">
    <citation type="submission" date="2020-02" db="EMBL/GenBank/DDBJ databases">
        <authorList>
            <person name="Meier V. D."/>
        </authorList>
    </citation>
    <scope>NUCLEOTIDE SEQUENCE</scope>
    <source>
        <strain evidence="2">AVDCRST_MAG50</strain>
    </source>
</reference>
<feature type="compositionally biased region" description="Polar residues" evidence="1">
    <location>
        <begin position="1"/>
        <end position="13"/>
    </location>
</feature>
<protein>
    <submittedName>
        <fullName evidence="2">Secreted protein</fullName>
    </submittedName>
</protein>
<proteinExistence type="predicted"/>
<organism evidence="2">
    <name type="scientific">uncultured Acidimicrobiales bacterium</name>
    <dbReference type="NCBI Taxonomy" id="310071"/>
    <lineage>
        <taxon>Bacteria</taxon>
        <taxon>Bacillati</taxon>
        <taxon>Actinomycetota</taxon>
        <taxon>Acidimicrobiia</taxon>
        <taxon>Acidimicrobiales</taxon>
        <taxon>environmental samples</taxon>
    </lineage>
</organism>
<dbReference type="EMBL" id="CADCTF010000059">
    <property type="protein sequence ID" value="CAA9230546.1"/>
    <property type="molecule type" value="Genomic_DNA"/>
</dbReference>
<name>A0A6J4HS75_9ACTN</name>
<evidence type="ECO:0000256" key="1">
    <source>
        <dbReference type="SAM" id="MobiDB-lite"/>
    </source>
</evidence>
<evidence type="ECO:0000313" key="2">
    <source>
        <dbReference type="EMBL" id="CAA9230546.1"/>
    </source>
</evidence>
<accession>A0A6J4HS75</accession>
<sequence>MRRSIPGTSSSLMDSDGMTVLDGPPVAPPAPAPLRTEFDFELPRGYLDADGNVHRRGTMRLATARDELLPLYDARVKERPAYLTVVLLERVITRLGPYEGAYLHDGIIEKLFASDLAFLQDLYRRINQEGHTRAAVQCPDCQHQFSVDVAGGGSGGS</sequence>
<gene>
    <name evidence="2" type="ORF">AVDCRST_MAG50-1154</name>
</gene>
<dbReference type="AlphaFoldDB" id="A0A6J4HS75"/>
<feature type="region of interest" description="Disordered" evidence="1">
    <location>
        <begin position="1"/>
        <end position="28"/>
    </location>
</feature>